<accession>A0A812KFH9</accession>
<sequence length="442" mass="48056">ACDKLDCAPVAHEGYRAYLTRMLEHLEKKLDTNANWTFHESNDKKCRQVPEIVHRCYETCDGIISIVKPKNETMPGACCAPRSSAETETCNILKSRREAWEDYDTCYDAAATNWDTVKTEHESEGVSRMAQMRSVLRMTCLIGSFGPNQSTKLKTCMETSYVNDPAVLQMKIDAGDIATYHEKLEIFKCNASEVPGTDEFDAIHYANLPKGLSACPVVSCEDACGLSDTSKQFKEVEVCVALEPWQSTPIDTAMGWSKMGDAYALGAQVTCESSFFWNVGSGSCQYAKCPENSLRNVEDGAPNITVPNKGPGECPCKTKMQRRIEEAKVQSKTALTATCFSGLSQQGAVYWDFGSSQPVGKVAAQVNPGTSEIEVFITDKGPGGSLQTSESCGKISSQSSADCVSHSGGRFLVLKGLADCFGGTSCKPTWCNMTVEGTAMKQ</sequence>
<feature type="non-terminal residue" evidence="1">
    <location>
        <position position="1"/>
    </location>
</feature>
<proteinExistence type="predicted"/>
<reference evidence="1" key="1">
    <citation type="submission" date="2021-02" db="EMBL/GenBank/DDBJ databases">
        <authorList>
            <person name="Dougan E. K."/>
            <person name="Rhodes N."/>
            <person name="Thang M."/>
            <person name="Chan C."/>
        </authorList>
    </citation>
    <scope>NUCLEOTIDE SEQUENCE</scope>
</reference>
<evidence type="ECO:0000313" key="1">
    <source>
        <dbReference type="EMBL" id="CAE7226289.1"/>
    </source>
</evidence>
<evidence type="ECO:0000313" key="2">
    <source>
        <dbReference type="Proteomes" id="UP000601435"/>
    </source>
</evidence>
<gene>
    <name evidence="1" type="ORF">SNEC2469_LOCUS3210</name>
</gene>
<keyword evidence="2" id="KW-1185">Reference proteome</keyword>
<feature type="non-terminal residue" evidence="1">
    <location>
        <position position="442"/>
    </location>
</feature>
<name>A0A812KFH9_9DINO</name>
<dbReference type="AlphaFoldDB" id="A0A812KFH9"/>
<dbReference type="OrthoDB" id="411800at2759"/>
<protein>
    <submittedName>
        <fullName evidence="1">Uncharacterized protein</fullName>
    </submittedName>
</protein>
<comment type="caution">
    <text evidence="1">The sequence shown here is derived from an EMBL/GenBank/DDBJ whole genome shotgun (WGS) entry which is preliminary data.</text>
</comment>
<dbReference type="Proteomes" id="UP000601435">
    <property type="component" value="Unassembled WGS sequence"/>
</dbReference>
<organism evidence="1 2">
    <name type="scientific">Symbiodinium necroappetens</name>
    <dbReference type="NCBI Taxonomy" id="1628268"/>
    <lineage>
        <taxon>Eukaryota</taxon>
        <taxon>Sar</taxon>
        <taxon>Alveolata</taxon>
        <taxon>Dinophyceae</taxon>
        <taxon>Suessiales</taxon>
        <taxon>Symbiodiniaceae</taxon>
        <taxon>Symbiodinium</taxon>
    </lineage>
</organism>
<dbReference type="EMBL" id="CAJNJA010007566">
    <property type="protein sequence ID" value="CAE7226289.1"/>
    <property type="molecule type" value="Genomic_DNA"/>
</dbReference>